<comment type="caution">
    <text evidence="6">The sequence shown here is derived from an EMBL/GenBank/DDBJ whole genome shotgun (WGS) entry which is preliminary data.</text>
</comment>
<keyword evidence="4" id="KW-0539">Nucleus</keyword>
<dbReference type="InterPro" id="IPR036864">
    <property type="entry name" value="Zn2-C6_fun-type_DNA-bd_sf"/>
</dbReference>
<evidence type="ECO:0000256" key="3">
    <source>
        <dbReference type="ARBA" id="ARBA00023163"/>
    </source>
</evidence>
<feature type="domain" description="Zn(2)-C6 fungal-type" evidence="5">
    <location>
        <begin position="36"/>
        <end position="65"/>
    </location>
</feature>
<dbReference type="Pfam" id="PF00172">
    <property type="entry name" value="Zn_clus"/>
    <property type="match status" value="1"/>
</dbReference>
<dbReference type="AlphaFoldDB" id="A0A9W9L875"/>
<gene>
    <name evidence="6" type="ORF">N7515_001273</name>
</gene>
<dbReference type="InterPro" id="IPR001138">
    <property type="entry name" value="Zn2Cys6_DnaBD"/>
</dbReference>
<sequence>MWKKNALPKLLPSKKVSNLPYLETDSPAKSRRVSLACTECQQRKLKCSGTTPCTKCTIEGRQCFYNPAGDRRRKAHTAELLHFRAALYRMVVKLRSGTLEEISRFIQEIQNLRTDQDAVNHLVGGCLLSDDRIIH</sequence>
<dbReference type="GeneID" id="81401187"/>
<evidence type="ECO:0000313" key="7">
    <source>
        <dbReference type="Proteomes" id="UP001149079"/>
    </source>
</evidence>
<proteinExistence type="predicted"/>
<dbReference type="Proteomes" id="UP001149079">
    <property type="component" value="Unassembled WGS sequence"/>
</dbReference>
<accession>A0A9W9L875</accession>
<dbReference type="GO" id="GO:0000981">
    <property type="term" value="F:DNA-binding transcription factor activity, RNA polymerase II-specific"/>
    <property type="evidence" value="ECO:0007669"/>
    <property type="project" value="InterPro"/>
</dbReference>
<dbReference type="EMBL" id="JAPQKL010000002">
    <property type="protein sequence ID" value="KAJ5142486.1"/>
    <property type="molecule type" value="Genomic_DNA"/>
</dbReference>
<evidence type="ECO:0000256" key="2">
    <source>
        <dbReference type="ARBA" id="ARBA00023125"/>
    </source>
</evidence>
<evidence type="ECO:0000313" key="6">
    <source>
        <dbReference type="EMBL" id="KAJ5142486.1"/>
    </source>
</evidence>
<reference evidence="6" key="1">
    <citation type="submission" date="2022-11" db="EMBL/GenBank/DDBJ databases">
        <authorList>
            <person name="Petersen C."/>
        </authorList>
    </citation>
    <scope>NUCLEOTIDE SEQUENCE</scope>
    <source>
        <strain evidence="6">IBT 22155</strain>
    </source>
</reference>
<dbReference type="GO" id="GO:0003677">
    <property type="term" value="F:DNA binding"/>
    <property type="evidence" value="ECO:0007669"/>
    <property type="project" value="UniProtKB-KW"/>
</dbReference>
<dbReference type="SUPFAM" id="SSF57701">
    <property type="entry name" value="Zn2/Cys6 DNA-binding domain"/>
    <property type="match status" value="1"/>
</dbReference>
<keyword evidence="7" id="KW-1185">Reference proteome</keyword>
<dbReference type="SMART" id="SM00066">
    <property type="entry name" value="GAL4"/>
    <property type="match status" value="1"/>
</dbReference>
<organism evidence="6 7">
    <name type="scientific">Penicillium bovifimosum</name>
    <dbReference type="NCBI Taxonomy" id="126998"/>
    <lineage>
        <taxon>Eukaryota</taxon>
        <taxon>Fungi</taxon>
        <taxon>Dikarya</taxon>
        <taxon>Ascomycota</taxon>
        <taxon>Pezizomycotina</taxon>
        <taxon>Eurotiomycetes</taxon>
        <taxon>Eurotiomycetidae</taxon>
        <taxon>Eurotiales</taxon>
        <taxon>Aspergillaceae</taxon>
        <taxon>Penicillium</taxon>
    </lineage>
</organism>
<keyword evidence="3" id="KW-0804">Transcription</keyword>
<dbReference type="OrthoDB" id="3266505at2759"/>
<dbReference type="RefSeq" id="XP_056524130.1">
    <property type="nucleotide sequence ID" value="XM_056662017.1"/>
</dbReference>
<dbReference type="PROSITE" id="PS50048">
    <property type="entry name" value="ZN2_CY6_FUNGAL_2"/>
    <property type="match status" value="1"/>
</dbReference>
<dbReference type="PANTHER" id="PTHR47256:SF10">
    <property type="entry name" value="ZN(II)2CYS6 TRANSCRIPTION FACTOR (EUROFUNG)"/>
    <property type="match status" value="1"/>
</dbReference>
<protein>
    <recommendedName>
        <fullName evidence="5">Zn(2)-C6 fungal-type domain-containing protein</fullName>
    </recommendedName>
</protein>
<reference evidence="6" key="2">
    <citation type="journal article" date="2023" name="IMA Fungus">
        <title>Comparative genomic study of the Penicillium genus elucidates a diverse pangenome and 15 lateral gene transfer events.</title>
        <authorList>
            <person name="Petersen C."/>
            <person name="Sorensen T."/>
            <person name="Nielsen M.R."/>
            <person name="Sondergaard T.E."/>
            <person name="Sorensen J.L."/>
            <person name="Fitzpatrick D.A."/>
            <person name="Frisvad J.C."/>
            <person name="Nielsen K.L."/>
        </authorList>
    </citation>
    <scope>NUCLEOTIDE SEQUENCE</scope>
    <source>
        <strain evidence="6">IBT 22155</strain>
    </source>
</reference>
<dbReference type="Gene3D" id="4.10.240.10">
    <property type="entry name" value="Zn(2)-C6 fungal-type DNA-binding domain"/>
    <property type="match status" value="1"/>
</dbReference>
<name>A0A9W9L875_9EURO</name>
<dbReference type="InterPro" id="IPR053187">
    <property type="entry name" value="Notoamide_regulator"/>
</dbReference>
<evidence type="ECO:0000256" key="1">
    <source>
        <dbReference type="ARBA" id="ARBA00023015"/>
    </source>
</evidence>
<keyword evidence="2" id="KW-0238">DNA-binding</keyword>
<dbReference type="GO" id="GO:0008270">
    <property type="term" value="F:zinc ion binding"/>
    <property type="evidence" value="ECO:0007669"/>
    <property type="project" value="InterPro"/>
</dbReference>
<evidence type="ECO:0000259" key="5">
    <source>
        <dbReference type="PROSITE" id="PS50048"/>
    </source>
</evidence>
<dbReference type="CDD" id="cd00067">
    <property type="entry name" value="GAL4"/>
    <property type="match status" value="1"/>
</dbReference>
<dbReference type="PANTHER" id="PTHR47256">
    <property type="entry name" value="ZN(II)2CYS6 TRANSCRIPTION FACTOR (EUROFUNG)-RELATED"/>
    <property type="match status" value="1"/>
</dbReference>
<evidence type="ECO:0000256" key="4">
    <source>
        <dbReference type="ARBA" id="ARBA00023242"/>
    </source>
</evidence>
<keyword evidence="1" id="KW-0805">Transcription regulation</keyword>